<comment type="caution">
    <text evidence="2">The sequence shown here is derived from an EMBL/GenBank/DDBJ whole genome shotgun (WGS) entry which is preliminary data.</text>
</comment>
<name>A0AAE2C550_9LAMI</name>
<feature type="domain" description="Reverse transcriptase Ty1/copia-type" evidence="1">
    <location>
        <begin position="3"/>
        <end position="56"/>
    </location>
</feature>
<dbReference type="AlphaFoldDB" id="A0AAE2C550"/>
<dbReference type="CDD" id="cd09272">
    <property type="entry name" value="RNase_HI_RT_Ty1"/>
    <property type="match status" value="1"/>
</dbReference>
<evidence type="ECO:0000259" key="1">
    <source>
        <dbReference type="Pfam" id="PF07727"/>
    </source>
</evidence>
<dbReference type="InterPro" id="IPR013103">
    <property type="entry name" value="RVT_2"/>
</dbReference>
<reference evidence="2" key="2">
    <citation type="journal article" date="2024" name="Plant">
        <title>Genomic evolution and insights into agronomic trait innovations of Sesamum species.</title>
        <authorList>
            <person name="Miao H."/>
            <person name="Wang L."/>
            <person name="Qu L."/>
            <person name="Liu H."/>
            <person name="Sun Y."/>
            <person name="Le M."/>
            <person name="Wang Q."/>
            <person name="Wei S."/>
            <person name="Zheng Y."/>
            <person name="Lin W."/>
            <person name="Duan Y."/>
            <person name="Cao H."/>
            <person name="Xiong S."/>
            <person name="Wang X."/>
            <person name="Wei L."/>
            <person name="Li C."/>
            <person name="Ma Q."/>
            <person name="Ju M."/>
            <person name="Zhao R."/>
            <person name="Li G."/>
            <person name="Mu C."/>
            <person name="Tian Q."/>
            <person name="Mei H."/>
            <person name="Zhang T."/>
            <person name="Gao T."/>
            <person name="Zhang H."/>
        </authorList>
    </citation>
    <scope>NUCLEOTIDE SEQUENCE</scope>
    <source>
        <strain evidence="2">K16</strain>
    </source>
</reference>
<sequence>MYKLKLKPDGSDERYKARLVAKGYSQVEGEDYIDCFAPVAKAVTERLFLIVAVAKDGKFIILILGWLLHYEVLNGILHFFGTSPISWKTKKQDAVSKSTAEAEYRSLASTVCDLTWIGYLLRDLNIAFPTPSPLFCDNKAAIHITANPIFHERTKHLEIDCHIIRDKFKSGFVLPTHVTAKGQIADVLTKPLSGPAFVSLRSKLNLVAFSPSSPCGGDVEIIGTSFASTASTNLRQSKEQSKHLLEIT</sequence>
<reference evidence="2" key="1">
    <citation type="submission" date="2020-06" db="EMBL/GenBank/DDBJ databases">
        <authorList>
            <person name="Li T."/>
            <person name="Hu X."/>
            <person name="Zhang T."/>
            <person name="Song X."/>
            <person name="Zhang H."/>
            <person name="Dai N."/>
            <person name="Sheng W."/>
            <person name="Hou X."/>
            <person name="Wei L."/>
        </authorList>
    </citation>
    <scope>NUCLEOTIDE SEQUENCE</scope>
    <source>
        <strain evidence="2">K16</strain>
        <tissue evidence="2">Leaf</tissue>
    </source>
</reference>
<proteinExistence type="predicted"/>
<keyword evidence="3" id="KW-1185">Reference proteome</keyword>
<dbReference type="PANTHER" id="PTHR11439">
    <property type="entry name" value="GAG-POL-RELATED RETROTRANSPOSON"/>
    <property type="match status" value="1"/>
</dbReference>
<organism evidence="2 3">
    <name type="scientific">Sesamum angolense</name>
    <dbReference type="NCBI Taxonomy" id="2727404"/>
    <lineage>
        <taxon>Eukaryota</taxon>
        <taxon>Viridiplantae</taxon>
        <taxon>Streptophyta</taxon>
        <taxon>Embryophyta</taxon>
        <taxon>Tracheophyta</taxon>
        <taxon>Spermatophyta</taxon>
        <taxon>Magnoliopsida</taxon>
        <taxon>eudicotyledons</taxon>
        <taxon>Gunneridae</taxon>
        <taxon>Pentapetalae</taxon>
        <taxon>asterids</taxon>
        <taxon>lamiids</taxon>
        <taxon>Lamiales</taxon>
        <taxon>Pedaliaceae</taxon>
        <taxon>Sesamum</taxon>
    </lineage>
</organism>
<evidence type="ECO:0000313" key="3">
    <source>
        <dbReference type="Proteomes" id="UP001289374"/>
    </source>
</evidence>
<evidence type="ECO:0000313" key="2">
    <source>
        <dbReference type="EMBL" id="KAK4409428.1"/>
    </source>
</evidence>
<dbReference type="EMBL" id="JACGWL010000001">
    <property type="protein sequence ID" value="KAK4409428.1"/>
    <property type="molecule type" value="Genomic_DNA"/>
</dbReference>
<protein>
    <submittedName>
        <fullName evidence="2">Retrovirus-related Pol polyprotein from transposon RE2</fullName>
    </submittedName>
</protein>
<dbReference type="Pfam" id="PF07727">
    <property type="entry name" value="RVT_2"/>
    <property type="match status" value="1"/>
</dbReference>
<dbReference type="Proteomes" id="UP001289374">
    <property type="component" value="Unassembled WGS sequence"/>
</dbReference>
<dbReference type="PANTHER" id="PTHR11439:SF465">
    <property type="entry name" value="REVERSE TRANSCRIPTASE TY1_COPIA-TYPE DOMAIN-CONTAINING PROTEIN"/>
    <property type="match status" value="1"/>
</dbReference>
<gene>
    <name evidence="2" type="ORF">Sango_0015800</name>
</gene>
<accession>A0AAE2C550</accession>